<keyword evidence="13" id="KW-0811">Translocation</keyword>
<evidence type="ECO:0000256" key="7">
    <source>
        <dbReference type="ARBA" id="ARBA00022499"/>
    </source>
</evidence>
<dbReference type="Pfam" id="PF13181">
    <property type="entry name" value="TPR_8"/>
    <property type="match status" value="1"/>
</dbReference>
<dbReference type="Proteomes" id="UP000257200">
    <property type="component" value="Unplaced"/>
</dbReference>
<dbReference type="SMART" id="SM00028">
    <property type="entry name" value="TPR"/>
    <property type="match status" value="4"/>
</dbReference>
<dbReference type="GO" id="GO:0005778">
    <property type="term" value="C:peroxisomal membrane"/>
    <property type="evidence" value="ECO:0007669"/>
    <property type="project" value="TreeGrafter"/>
</dbReference>
<dbReference type="PANTHER" id="PTHR10130:SF2">
    <property type="entry name" value="PEROXISOMAL TARGETING SIGNAL 1 RECEPTOR"/>
    <property type="match status" value="1"/>
</dbReference>
<evidence type="ECO:0000256" key="15">
    <source>
        <dbReference type="ARBA" id="ARBA00030232"/>
    </source>
</evidence>
<reference evidence="21" key="1">
    <citation type="submission" date="2025-08" db="UniProtKB">
        <authorList>
            <consortium name="Ensembl"/>
        </authorList>
    </citation>
    <scope>IDENTIFICATION</scope>
</reference>
<dbReference type="InParanoid" id="A0A3Q1FTQ7"/>
<keyword evidence="10" id="KW-0832">Ubl conjugation</keyword>
<dbReference type="InterPro" id="IPR024111">
    <property type="entry name" value="PEX5/PEX5L"/>
</dbReference>
<organism evidence="21 22">
    <name type="scientific">Acanthochromis polyacanthus</name>
    <name type="common">spiny chromis</name>
    <dbReference type="NCBI Taxonomy" id="80966"/>
    <lineage>
        <taxon>Eukaryota</taxon>
        <taxon>Metazoa</taxon>
        <taxon>Chordata</taxon>
        <taxon>Craniata</taxon>
        <taxon>Vertebrata</taxon>
        <taxon>Euteleostomi</taxon>
        <taxon>Actinopterygii</taxon>
        <taxon>Neopterygii</taxon>
        <taxon>Teleostei</taxon>
        <taxon>Neoteleostei</taxon>
        <taxon>Acanthomorphata</taxon>
        <taxon>Ovalentaria</taxon>
        <taxon>Pomacentridae</taxon>
        <taxon>Acanthochromis</taxon>
    </lineage>
</organism>
<protein>
    <recommendedName>
        <fullName evidence="4">Peroxisomal targeting signal 1 receptor</fullName>
    </recommendedName>
    <alternativeName>
        <fullName evidence="15">PTS1-BP</fullName>
    </alternativeName>
    <alternativeName>
        <fullName evidence="16">Peroxin-5</fullName>
    </alternativeName>
</protein>
<evidence type="ECO:0000256" key="19">
    <source>
        <dbReference type="PROSITE-ProRule" id="PRU00339"/>
    </source>
</evidence>
<evidence type="ECO:0000256" key="5">
    <source>
        <dbReference type="ARBA" id="ARBA00022448"/>
    </source>
</evidence>
<evidence type="ECO:0000256" key="17">
    <source>
        <dbReference type="ARBA" id="ARBA00046072"/>
    </source>
</evidence>
<dbReference type="PANTHER" id="PTHR10130">
    <property type="entry name" value="PEROXISOMAL TARGETING SIGNAL 1 RECEPTOR PEX5"/>
    <property type="match status" value="1"/>
</dbReference>
<evidence type="ECO:0000256" key="11">
    <source>
        <dbReference type="ARBA" id="ARBA00022927"/>
    </source>
</evidence>
<evidence type="ECO:0000256" key="2">
    <source>
        <dbReference type="ARBA" id="ARBA00004514"/>
    </source>
</evidence>
<evidence type="ECO:0000256" key="3">
    <source>
        <dbReference type="ARBA" id="ARBA00005348"/>
    </source>
</evidence>
<dbReference type="GO" id="GO:0016560">
    <property type="term" value="P:protein import into peroxisome matrix, docking"/>
    <property type="evidence" value="ECO:0007669"/>
    <property type="project" value="TreeGrafter"/>
</dbReference>
<keyword evidence="14" id="KW-0576">Peroxisome</keyword>
<feature type="repeat" description="TPR" evidence="19">
    <location>
        <begin position="516"/>
        <end position="549"/>
    </location>
</feature>
<evidence type="ECO:0000256" key="13">
    <source>
        <dbReference type="ARBA" id="ARBA00023010"/>
    </source>
</evidence>
<dbReference type="PROSITE" id="PS50005">
    <property type="entry name" value="TPR"/>
    <property type="match status" value="3"/>
</dbReference>
<dbReference type="Pfam" id="PF13432">
    <property type="entry name" value="TPR_16"/>
    <property type="match status" value="1"/>
</dbReference>
<dbReference type="AlphaFoldDB" id="A0A3Q1FTQ7"/>
<evidence type="ECO:0000256" key="4">
    <source>
        <dbReference type="ARBA" id="ARBA00018416"/>
    </source>
</evidence>
<comment type="subcellular location">
    <subcellularLocation>
        <location evidence="2">Cytoplasm</location>
        <location evidence="2">Cytosol</location>
    </subcellularLocation>
    <subcellularLocation>
        <location evidence="1">Peroxisome matrix</location>
    </subcellularLocation>
</comment>
<dbReference type="InterPro" id="IPR019734">
    <property type="entry name" value="TPR_rpt"/>
</dbReference>
<feature type="region of interest" description="Disordered" evidence="20">
    <location>
        <begin position="1"/>
        <end position="23"/>
    </location>
</feature>
<proteinExistence type="inferred from homology"/>
<dbReference type="SUPFAM" id="SSF48452">
    <property type="entry name" value="TPR-like"/>
    <property type="match status" value="1"/>
</dbReference>
<reference evidence="21" key="2">
    <citation type="submission" date="2025-09" db="UniProtKB">
        <authorList>
            <consortium name="Ensembl"/>
        </authorList>
    </citation>
    <scope>IDENTIFICATION</scope>
</reference>
<keyword evidence="6" id="KW-0963">Cytoplasm</keyword>
<dbReference type="GeneTree" id="ENSGT00940000156605"/>
<feature type="repeat" description="TPR" evidence="19">
    <location>
        <begin position="550"/>
        <end position="583"/>
    </location>
</feature>
<keyword evidence="22" id="KW-1185">Reference proteome</keyword>
<keyword evidence="9 19" id="KW-0802">TPR repeat</keyword>
<keyword evidence="8" id="KW-0677">Repeat</keyword>
<keyword evidence="12" id="KW-0882">Thioester bond</keyword>
<comment type="similarity">
    <text evidence="3">Belongs to the peroxisomal targeting signal receptor family.</text>
</comment>
<evidence type="ECO:0000256" key="14">
    <source>
        <dbReference type="ARBA" id="ARBA00023140"/>
    </source>
</evidence>
<evidence type="ECO:0000256" key="16">
    <source>
        <dbReference type="ARBA" id="ARBA00032505"/>
    </source>
</evidence>
<evidence type="ECO:0000256" key="20">
    <source>
        <dbReference type="SAM" id="MobiDB-lite"/>
    </source>
</evidence>
<comment type="function">
    <text evidence="18">Receptor that mediates peroxisomal import of proteins containing a C-terminal PTS1-type tripeptide peroxisomal targeting signal (SKL-type). Binds to cargo proteins containing a PTS1 peroxisomal targeting signal in the cytosol, and translocates them into the peroxisome matrix by passing through the PEX13-PEX14 docking complex along with cargo proteins. PEX5 receptor is then retrotranslocated into the cytosol, leading to release of bound cargo in the peroxisome matrix, and reset for a subsequent peroxisome import cycle.</text>
</comment>
<dbReference type="STRING" id="80966.ENSAPOP00000019829"/>
<dbReference type="FunFam" id="1.25.40.10:FF:000034">
    <property type="entry name" value="Peroxisomal biogenesis factor 5 isoform 1"/>
    <property type="match status" value="1"/>
</dbReference>
<dbReference type="InterPro" id="IPR011990">
    <property type="entry name" value="TPR-like_helical_dom_sf"/>
</dbReference>
<dbReference type="GO" id="GO:0005782">
    <property type="term" value="C:peroxisomal matrix"/>
    <property type="evidence" value="ECO:0007669"/>
    <property type="project" value="UniProtKB-SubCell"/>
</dbReference>
<feature type="repeat" description="TPR" evidence="19">
    <location>
        <begin position="482"/>
        <end position="515"/>
    </location>
</feature>
<evidence type="ECO:0000313" key="22">
    <source>
        <dbReference type="Proteomes" id="UP000257200"/>
    </source>
</evidence>
<evidence type="ECO:0000256" key="6">
    <source>
        <dbReference type="ARBA" id="ARBA00022490"/>
    </source>
</evidence>
<evidence type="ECO:0000256" key="18">
    <source>
        <dbReference type="ARBA" id="ARBA00046106"/>
    </source>
</evidence>
<keyword evidence="11" id="KW-0653">Protein transport</keyword>
<dbReference type="Ensembl" id="ENSAPOT00000029821.1">
    <property type="protein sequence ID" value="ENSAPOP00000019829.1"/>
    <property type="gene ID" value="ENSAPOG00000023318.1"/>
</dbReference>
<keyword evidence="7" id="KW-1017">Isopeptide bond</keyword>
<evidence type="ECO:0000256" key="10">
    <source>
        <dbReference type="ARBA" id="ARBA00022843"/>
    </source>
</evidence>
<evidence type="ECO:0000256" key="9">
    <source>
        <dbReference type="ARBA" id="ARBA00022803"/>
    </source>
</evidence>
<dbReference type="GO" id="GO:0005829">
    <property type="term" value="C:cytosol"/>
    <property type="evidence" value="ECO:0007669"/>
    <property type="project" value="UniProtKB-SubCell"/>
</dbReference>
<name>A0A3Q1FTQ7_9TELE</name>
<keyword evidence="5" id="KW-0813">Transport</keyword>
<sequence length="648" mass="72360">MRGSQSPDEADWSHDQGGRGLAAPIHTHSECQSVGQNFLLTESLFVGSSAFCVFSSQVPPTPIEIATEEELVNEFLQAPPRPPHTFDMGQLLEEMQQIDQQSFRQAPQRAPDVAALALSGDWVAEFQSSSDSASTPGLIALGDAADADWTREFIAEAADPGRWAEEYLEQSEEKLWLGDLGDKESEWTKEYHPGEELRQTANELVSKVDDPKLQNTEVSEDSAEAWVDEFTAAGPDFQQAKAAVESDVDFWEKLQQEWEEMAKRDAESHPWLSDFEQLLSTSYDKVRIHSSRVYTRLQSWLRVLKVPPLHVLLQGYQFEEENPYLSHPDPLSEGVKRMEAGDIPGAVRFFESAVQREPDNQLAWQYLGTCQAENEQEFAAISALRRCIDLKNDNLTALMALAVSFTNESLHRQACETLRDWLKHNPKYRSVWEQNERERKDGGREKEKEKERFGSLLPESLFTDVQTLFLQAANSDPAQVDPQLQCGLGVLFNLSGEYDKAVDCFSAALSVTPQDYLLWNKLGATLANGSRSEEAVAAYRRALELQPGFVRSRYNLGISCVNLGAHREAVEHFLEALSLQRQAAGDGARAARGPGGAAATMMSDNIWSTLRMALSMMGESSLYGAADRRDLDTLLAHFCQREVEGGSQ</sequence>
<evidence type="ECO:0000256" key="1">
    <source>
        <dbReference type="ARBA" id="ARBA00004253"/>
    </source>
</evidence>
<accession>A0A3Q1FTQ7</accession>
<dbReference type="GO" id="GO:0005052">
    <property type="term" value="F:peroxisome matrix targeting signal-1 binding"/>
    <property type="evidence" value="ECO:0007669"/>
    <property type="project" value="TreeGrafter"/>
</dbReference>
<evidence type="ECO:0000313" key="21">
    <source>
        <dbReference type="Ensembl" id="ENSAPOP00000019829.1"/>
    </source>
</evidence>
<dbReference type="Gene3D" id="1.25.40.10">
    <property type="entry name" value="Tetratricopeptide repeat domain"/>
    <property type="match status" value="1"/>
</dbReference>
<comment type="function">
    <text evidence="17">In addition to promoting peroxisomal translocation of proteins containing a PTS1 peroxisomal targeting signal, mediates peroxisomal import of proteins containing a C-terminal PTS2-type peroxisomal targeting signal via its interaction with PEX7. Interaction with PEX7 only takes place when PEX7 is associated with cargo proteins containing a PTS2 peroxisomal targeting signal. PEX7 along with PTS2-containing cargo proteins are then translocated through the PEX13-PEX14 docking complex together with PEX5.</text>
</comment>
<evidence type="ECO:0000256" key="12">
    <source>
        <dbReference type="ARBA" id="ARBA00022966"/>
    </source>
</evidence>
<evidence type="ECO:0000256" key="8">
    <source>
        <dbReference type="ARBA" id="ARBA00022737"/>
    </source>
</evidence>